<dbReference type="UniPathway" id="UPA00135">
    <property type="reaction ID" value="UER00196"/>
</dbReference>
<sequence length="394" mass="42704">MKILISDKLSKEAVDILSNTPGLEVDVKTDLKPDELKSIIGEYDALVVRSSTKVTKEIIEAGKNLKIIGRAGIGVDNVDVGAASLQGIIVMNTPGGNAVTTAEHTISLMMALARKIPAACRTMKEGKWEKSKFVGNELYNKTLGIIGMGRIGSLVAQRAKGLEMKVIAYDPFLSKESAQKLNVPLVTIEELFKGADFITIHATQTEQTRHLLNDKAFSQMKKGIKIINCSRGGIIHEEALYRALEEGKVSGAALDVFEEEPTKNLKLVNHENVVCTPHLGASTVEAQANVAIDIAEQLKDYFLNGVIKNAVNIPSVDQTVLTETKRYMDLGEKIGSFITQISEGSLEELSIEYRGEIADLGTKPLTVSIIKGLLTPIMKDVNLVNAPILARGRG</sequence>
<dbReference type="SUPFAM" id="SSF51735">
    <property type="entry name" value="NAD(P)-binding Rossmann-fold domains"/>
    <property type="match status" value="1"/>
</dbReference>
<proteinExistence type="inferred from homology"/>
<protein>
    <recommendedName>
        <fullName evidence="7">D-3-phosphoglycerate dehydrogenase</fullName>
        <ecNumber evidence="7">1.1.1.95</ecNumber>
    </recommendedName>
</protein>
<evidence type="ECO:0000259" key="9">
    <source>
        <dbReference type="Pfam" id="PF02826"/>
    </source>
</evidence>
<dbReference type="EMBL" id="MGDF01000007">
    <property type="protein sequence ID" value="OGL47575.1"/>
    <property type="molecule type" value="Genomic_DNA"/>
</dbReference>
<feature type="domain" description="D-isomer specific 2-hydroxyacid dehydrogenase NAD-binding" evidence="9">
    <location>
        <begin position="106"/>
        <end position="280"/>
    </location>
</feature>
<comment type="caution">
    <text evidence="11">The sequence shown here is derived from an EMBL/GenBank/DDBJ whole genome shotgun (WGS) entry which is preliminary data.</text>
</comment>
<comment type="pathway">
    <text evidence="1 7">Amino-acid biosynthesis; L-serine biosynthesis; L-serine from 3-phospho-D-glycerate: step 1/3.</text>
</comment>
<evidence type="ECO:0000256" key="7">
    <source>
        <dbReference type="RuleBase" id="RU363003"/>
    </source>
</evidence>
<dbReference type="GO" id="GO:0004617">
    <property type="term" value="F:phosphoglycerate dehydrogenase activity"/>
    <property type="evidence" value="ECO:0007669"/>
    <property type="project" value="UniProtKB-UniRule"/>
</dbReference>
<dbReference type="Gene3D" id="3.40.50.720">
    <property type="entry name" value="NAD(P)-binding Rossmann-like Domain"/>
    <property type="match status" value="2"/>
</dbReference>
<dbReference type="GO" id="GO:0051287">
    <property type="term" value="F:NAD binding"/>
    <property type="evidence" value="ECO:0007669"/>
    <property type="project" value="UniProtKB-UniRule"/>
</dbReference>
<dbReference type="SUPFAM" id="SSF52283">
    <property type="entry name" value="Formate/glycerate dehydrogenase catalytic domain-like"/>
    <property type="match status" value="1"/>
</dbReference>
<dbReference type="InterPro" id="IPR045626">
    <property type="entry name" value="PGDH_ASB_dom"/>
</dbReference>
<dbReference type="InterPro" id="IPR006139">
    <property type="entry name" value="D-isomer_2_OHA_DH_cat_dom"/>
</dbReference>
<evidence type="ECO:0000259" key="10">
    <source>
        <dbReference type="Pfam" id="PF19304"/>
    </source>
</evidence>
<keyword evidence="7" id="KW-0028">Amino-acid biosynthesis</keyword>
<dbReference type="FunFam" id="3.40.50.720:FF:000021">
    <property type="entry name" value="D-3-phosphoglycerate dehydrogenase"/>
    <property type="match status" value="1"/>
</dbReference>
<dbReference type="CDD" id="cd12173">
    <property type="entry name" value="PGDH_4"/>
    <property type="match status" value="1"/>
</dbReference>
<evidence type="ECO:0000259" key="8">
    <source>
        <dbReference type="Pfam" id="PF00389"/>
    </source>
</evidence>
<organism evidence="11 12">
    <name type="scientific">Candidatus Schekmanbacteria bacterium RBG_16_38_11</name>
    <dbReference type="NCBI Taxonomy" id="1817880"/>
    <lineage>
        <taxon>Bacteria</taxon>
        <taxon>Candidatus Schekmaniibacteriota</taxon>
    </lineage>
</organism>
<dbReference type="Proteomes" id="UP000178435">
    <property type="component" value="Unassembled WGS sequence"/>
</dbReference>
<dbReference type="Pfam" id="PF02826">
    <property type="entry name" value="2-Hacid_dh_C"/>
    <property type="match status" value="1"/>
</dbReference>
<keyword evidence="3 6" id="KW-0560">Oxidoreductase</keyword>
<dbReference type="PROSITE" id="PS00065">
    <property type="entry name" value="D_2_HYDROXYACID_DH_1"/>
    <property type="match status" value="1"/>
</dbReference>
<dbReference type="InterPro" id="IPR036291">
    <property type="entry name" value="NAD(P)-bd_dom_sf"/>
</dbReference>
<dbReference type="SUPFAM" id="SSF143548">
    <property type="entry name" value="Serine metabolism enzymes domain"/>
    <property type="match status" value="1"/>
</dbReference>
<dbReference type="PANTHER" id="PTHR42938:SF47">
    <property type="entry name" value="HYDROXYPYRUVATE REDUCTASE"/>
    <property type="match status" value="1"/>
</dbReference>
<dbReference type="AlphaFoldDB" id="A0A1F7S179"/>
<dbReference type="InterPro" id="IPR006140">
    <property type="entry name" value="D-isomer_DH_NAD-bd"/>
</dbReference>
<name>A0A1F7S179_9BACT</name>
<dbReference type="PANTHER" id="PTHR42938">
    <property type="entry name" value="FORMATE DEHYDROGENASE 1"/>
    <property type="match status" value="1"/>
</dbReference>
<dbReference type="Pfam" id="PF19304">
    <property type="entry name" value="PGDH_inter"/>
    <property type="match status" value="1"/>
</dbReference>
<dbReference type="EC" id="1.1.1.95" evidence="7"/>
<evidence type="ECO:0000256" key="1">
    <source>
        <dbReference type="ARBA" id="ARBA00005216"/>
    </source>
</evidence>
<keyword evidence="4 7" id="KW-0520">NAD</keyword>
<dbReference type="GO" id="GO:0006564">
    <property type="term" value="P:L-serine biosynthetic process"/>
    <property type="evidence" value="ECO:0007669"/>
    <property type="project" value="UniProtKB-UniRule"/>
</dbReference>
<comment type="similarity">
    <text evidence="2 6">Belongs to the D-isomer specific 2-hydroxyacid dehydrogenase family.</text>
</comment>
<evidence type="ECO:0000256" key="6">
    <source>
        <dbReference type="RuleBase" id="RU003719"/>
    </source>
</evidence>
<dbReference type="InterPro" id="IPR006236">
    <property type="entry name" value="PGDH"/>
</dbReference>
<keyword evidence="7" id="KW-0718">Serine biosynthesis</keyword>
<evidence type="ECO:0000256" key="3">
    <source>
        <dbReference type="ARBA" id="ARBA00023002"/>
    </source>
</evidence>
<evidence type="ECO:0000313" key="11">
    <source>
        <dbReference type="EMBL" id="OGL47575.1"/>
    </source>
</evidence>
<evidence type="ECO:0000256" key="4">
    <source>
        <dbReference type="ARBA" id="ARBA00023027"/>
    </source>
</evidence>
<evidence type="ECO:0000256" key="5">
    <source>
        <dbReference type="ARBA" id="ARBA00048731"/>
    </source>
</evidence>
<accession>A0A1F7S179</accession>
<comment type="catalytic activity">
    <reaction evidence="5 7">
        <text>(2R)-3-phosphoglycerate + NAD(+) = 3-phosphooxypyruvate + NADH + H(+)</text>
        <dbReference type="Rhea" id="RHEA:12641"/>
        <dbReference type="ChEBI" id="CHEBI:15378"/>
        <dbReference type="ChEBI" id="CHEBI:18110"/>
        <dbReference type="ChEBI" id="CHEBI:57540"/>
        <dbReference type="ChEBI" id="CHEBI:57945"/>
        <dbReference type="ChEBI" id="CHEBI:58272"/>
        <dbReference type="EC" id="1.1.1.95"/>
    </reaction>
</comment>
<dbReference type="Pfam" id="PF00389">
    <property type="entry name" value="2-Hacid_dh"/>
    <property type="match status" value="1"/>
</dbReference>
<evidence type="ECO:0000313" key="12">
    <source>
        <dbReference type="Proteomes" id="UP000178435"/>
    </source>
</evidence>
<reference evidence="11 12" key="1">
    <citation type="journal article" date="2016" name="Nat. Commun.">
        <title>Thousands of microbial genomes shed light on interconnected biogeochemical processes in an aquifer system.</title>
        <authorList>
            <person name="Anantharaman K."/>
            <person name="Brown C.T."/>
            <person name="Hug L.A."/>
            <person name="Sharon I."/>
            <person name="Castelle C.J."/>
            <person name="Probst A.J."/>
            <person name="Thomas B.C."/>
            <person name="Singh A."/>
            <person name="Wilkins M.J."/>
            <person name="Karaoz U."/>
            <person name="Brodie E.L."/>
            <person name="Williams K.H."/>
            <person name="Hubbard S.S."/>
            <person name="Banfield J.F."/>
        </authorList>
    </citation>
    <scope>NUCLEOTIDE SEQUENCE [LARGE SCALE GENOMIC DNA]</scope>
</reference>
<feature type="non-terminal residue" evidence="11">
    <location>
        <position position="394"/>
    </location>
</feature>
<feature type="domain" description="D-3-phosphoglycerate dehydrogenase ASB" evidence="10">
    <location>
        <begin position="325"/>
        <end position="394"/>
    </location>
</feature>
<dbReference type="Gene3D" id="3.30.1330.90">
    <property type="entry name" value="D-3-phosphoglycerate dehydrogenase, domain 3"/>
    <property type="match status" value="1"/>
</dbReference>
<dbReference type="NCBIfam" id="TIGR01327">
    <property type="entry name" value="PGDH"/>
    <property type="match status" value="1"/>
</dbReference>
<dbReference type="InterPro" id="IPR029752">
    <property type="entry name" value="D-isomer_DH_CS1"/>
</dbReference>
<evidence type="ECO:0000256" key="2">
    <source>
        <dbReference type="ARBA" id="ARBA00005854"/>
    </source>
</evidence>
<feature type="domain" description="D-isomer specific 2-hydroxyacid dehydrogenase catalytic" evidence="8">
    <location>
        <begin position="3"/>
        <end position="312"/>
    </location>
</feature>
<dbReference type="InterPro" id="IPR029009">
    <property type="entry name" value="ASB_dom_sf"/>
</dbReference>
<gene>
    <name evidence="11" type="ORF">A2149_08880</name>
</gene>